<dbReference type="PANTHER" id="PTHR42718:SF42">
    <property type="entry name" value="EXPORT PROTEIN"/>
    <property type="match status" value="1"/>
</dbReference>
<dbReference type="InterPro" id="IPR036259">
    <property type="entry name" value="MFS_trans_sf"/>
</dbReference>
<feature type="transmembrane region" description="Helical" evidence="6">
    <location>
        <begin position="95"/>
        <end position="117"/>
    </location>
</feature>
<protein>
    <submittedName>
        <fullName evidence="8">MFS transporter</fullName>
    </submittedName>
</protein>
<evidence type="ECO:0000256" key="1">
    <source>
        <dbReference type="ARBA" id="ARBA00004651"/>
    </source>
</evidence>
<dbReference type="Proteomes" id="UP001201873">
    <property type="component" value="Unassembled WGS sequence"/>
</dbReference>
<dbReference type="SUPFAM" id="SSF103473">
    <property type="entry name" value="MFS general substrate transporter"/>
    <property type="match status" value="1"/>
</dbReference>
<organism evidence="8 9">
    <name type="scientific">Frankia umida</name>
    <dbReference type="NCBI Taxonomy" id="573489"/>
    <lineage>
        <taxon>Bacteria</taxon>
        <taxon>Bacillati</taxon>
        <taxon>Actinomycetota</taxon>
        <taxon>Actinomycetes</taxon>
        <taxon>Frankiales</taxon>
        <taxon>Frankiaceae</taxon>
        <taxon>Frankia</taxon>
    </lineage>
</organism>
<feature type="domain" description="Major facilitator superfamily (MFS) profile" evidence="7">
    <location>
        <begin position="96"/>
        <end position="586"/>
    </location>
</feature>
<feature type="transmembrane region" description="Helical" evidence="6">
    <location>
        <begin position="317"/>
        <end position="336"/>
    </location>
</feature>
<feature type="compositionally biased region" description="Polar residues" evidence="5">
    <location>
        <begin position="603"/>
        <end position="616"/>
    </location>
</feature>
<feature type="transmembrane region" description="Helical" evidence="6">
    <location>
        <begin position="190"/>
        <end position="215"/>
    </location>
</feature>
<feature type="transmembrane region" description="Helical" evidence="6">
    <location>
        <begin position="137"/>
        <end position="157"/>
    </location>
</feature>
<evidence type="ECO:0000256" key="5">
    <source>
        <dbReference type="SAM" id="MobiDB-lite"/>
    </source>
</evidence>
<reference evidence="8 9" key="1">
    <citation type="submission" date="2022-04" db="EMBL/GenBank/DDBJ databases">
        <title>Genome diversity in the genus Frankia.</title>
        <authorList>
            <person name="Carlos-Shanley C."/>
            <person name="Hahn D."/>
        </authorList>
    </citation>
    <scope>NUCLEOTIDE SEQUENCE [LARGE SCALE GENOMIC DNA]</scope>
    <source>
        <strain evidence="8 9">Ag45/Mut15</strain>
    </source>
</reference>
<feature type="transmembrane region" description="Helical" evidence="6">
    <location>
        <begin position="164"/>
        <end position="184"/>
    </location>
</feature>
<feature type="transmembrane region" description="Helical" evidence="6">
    <location>
        <begin position="490"/>
        <end position="507"/>
    </location>
</feature>
<dbReference type="Gene3D" id="1.20.1720.10">
    <property type="entry name" value="Multidrug resistance protein D"/>
    <property type="match status" value="1"/>
</dbReference>
<feature type="transmembrane region" description="Helical" evidence="6">
    <location>
        <begin position="357"/>
        <end position="377"/>
    </location>
</feature>
<evidence type="ECO:0000313" key="8">
    <source>
        <dbReference type="EMBL" id="MCK9874525.1"/>
    </source>
</evidence>
<dbReference type="Gene3D" id="1.20.1250.20">
    <property type="entry name" value="MFS general substrate transporter like domains"/>
    <property type="match status" value="1"/>
</dbReference>
<dbReference type="CDD" id="cd17321">
    <property type="entry name" value="MFS_MMR_MDR_like"/>
    <property type="match status" value="1"/>
</dbReference>
<evidence type="ECO:0000259" key="7">
    <source>
        <dbReference type="PROSITE" id="PS50850"/>
    </source>
</evidence>
<dbReference type="RefSeq" id="WP_248823154.1">
    <property type="nucleotide sequence ID" value="NZ_JALKFT010000001.1"/>
</dbReference>
<feature type="region of interest" description="Disordered" evidence="5">
    <location>
        <begin position="584"/>
        <end position="616"/>
    </location>
</feature>
<evidence type="ECO:0000256" key="4">
    <source>
        <dbReference type="ARBA" id="ARBA00023136"/>
    </source>
</evidence>
<dbReference type="Pfam" id="PF07690">
    <property type="entry name" value="MFS_1"/>
    <property type="match status" value="1"/>
</dbReference>
<keyword evidence="4 6" id="KW-0472">Membrane</keyword>
<dbReference type="PROSITE" id="PS50850">
    <property type="entry name" value="MFS"/>
    <property type="match status" value="1"/>
</dbReference>
<feature type="transmembrane region" description="Helical" evidence="6">
    <location>
        <begin position="389"/>
        <end position="407"/>
    </location>
</feature>
<dbReference type="InterPro" id="IPR011701">
    <property type="entry name" value="MFS"/>
</dbReference>
<comment type="caution">
    <text evidence="8">The sequence shown here is derived from an EMBL/GenBank/DDBJ whole genome shotgun (WGS) entry which is preliminary data.</text>
</comment>
<evidence type="ECO:0000256" key="6">
    <source>
        <dbReference type="SAM" id="Phobius"/>
    </source>
</evidence>
<feature type="transmembrane region" description="Helical" evidence="6">
    <location>
        <begin position="288"/>
        <end position="311"/>
    </location>
</feature>
<dbReference type="EMBL" id="JALKFT010000001">
    <property type="protein sequence ID" value="MCK9874525.1"/>
    <property type="molecule type" value="Genomic_DNA"/>
</dbReference>
<accession>A0ABT0JT24</accession>
<evidence type="ECO:0000256" key="3">
    <source>
        <dbReference type="ARBA" id="ARBA00022989"/>
    </source>
</evidence>
<feature type="transmembrane region" description="Helical" evidence="6">
    <location>
        <begin position="250"/>
        <end position="276"/>
    </location>
</feature>
<feature type="transmembrane region" description="Helical" evidence="6">
    <location>
        <begin position="222"/>
        <end position="244"/>
    </location>
</feature>
<comment type="subcellular location">
    <subcellularLocation>
        <location evidence="1">Cell membrane</location>
        <topology evidence="1">Multi-pass membrane protein</topology>
    </subcellularLocation>
</comment>
<sequence>MVRQFSGGMKSARSPLSGFMKSFRSHIGRRAQKYLSCKPDRGHRFRSVATVLARKHKLDSAVDLAYGSAIKVLDDRCPKVFMATPPVLSKLKQNLILVVLMLSSLLIWLDNTVLSAALETLADPVRGLGANPGQLQWATGSYTLVFATLMFTAGALGDRFGHRTVFSGGLVIFAGSSLGAAYASDASQLIAARAAMGVGSALITPASLAILTWTFTGPARAAAVSVFSTSAGVGMAAGPVLAGLLLDHFWWGSVFLVNVPVAALALVGLAVLVPNFRSPTRRPLDPTGMLLSVGGLVALSYGLIRAGQVAAWSRTDVWAPILAGLVLLAVFVLVELRAKTPMFDPRLLAQRMFGGGNAALGLLLFGVAAITFYNAFYLQGALGFSPMEAGLANIPTALGALTGALLAPRLVRLLSLRLVAVPALTVAALTMSGYGFLGLRTPLAWIEILLLVQGLSIGMVIGPVTAALIGKLPLEQAGAGSAVTNTVRQTGSVIGIAVGGTIMSITYRRAIEPSLTGVPAPARDQARVSAEQARHVATAIHRPTLSQDADHAFIHAMHVGAGWISVVALLGAAVLLLTLPVVGKKKDSMPEPDQEAARGSEVGATQTPQSVMDSSR</sequence>
<name>A0ABT0JT24_9ACTN</name>
<feature type="transmembrane region" description="Helical" evidence="6">
    <location>
        <begin position="561"/>
        <end position="582"/>
    </location>
</feature>
<dbReference type="InterPro" id="IPR020846">
    <property type="entry name" value="MFS_dom"/>
</dbReference>
<keyword evidence="9" id="KW-1185">Reference proteome</keyword>
<keyword evidence="2 6" id="KW-0812">Transmembrane</keyword>
<evidence type="ECO:0000313" key="9">
    <source>
        <dbReference type="Proteomes" id="UP001201873"/>
    </source>
</evidence>
<feature type="transmembrane region" description="Helical" evidence="6">
    <location>
        <begin position="414"/>
        <end position="437"/>
    </location>
</feature>
<evidence type="ECO:0000256" key="2">
    <source>
        <dbReference type="ARBA" id="ARBA00022692"/>
    </source>
</evidence>
<dbReference type="PANTHER" id="PTHR42718">
    <property type="entry name" value="MAJOR FACILITATOR SUPERFAMILY MULTIDRUG TRANSPORTER MFSC"/>
    <property type="match status" value="1"/>
</dbReference>
<gene>
    <name evidence="8" type="ORF">MXD59_01800</name>
</gene>
<feature type="transmembrane region" description="Helical" evidence="6">
    <location>
        <begin position="443"/>
        <end position="469"/>
    </location>
</feature>
<proteinExistence type="predicted"/>
<keyword evidence="3 6" id="KW-1133">Transmembrane helix</keyword>